<keyword evidence="1" id="KW-0677">Repeat</keyword>
<feature type="repeat" description="ANK" evidence="3">
    <location>
        <begin position="147"/>
        <end position="179"/>
    </location>
</feature>
<dbReference type="Gene3D" id="1.25.40.20">
    <property type="entry name" value="Ankyrin repeat-containing domain"/>
    <property type="match status" value="1"/>
</dbReference>
<feature type="region of interest" description="Disordered" evidence="4">
    <location>
        <begin position="200"/>
        <end position="286"/>
    </location>
</feature>
<feature type="repeat" description="ANK" evidence="3">
    <location>
        <begin position="81"/>
        <end position="113"/>
    </location>
</feature>
<dbReference type="PROSITE" id="PS50088">
    <property type="entry name" value="ANK_REPEAT"/>
    <property type="match status" value="3"/>
</dbReference>
<dbReference type="PRINTS" id="PR01415">
    <property type="entry name" value="ANKYRIN"/>
</dbReference>
<dbReference type="PANTHER" id="PTHR24171:SF8">
    <property type="entry name" value="BRCA1-ASSOCIATED RING DOMAIN PROTEIN 1"/>
    <property type="match status" value="1"/>
</dbReference>
<feature type="region of interest" description="Disordered" evidence="4">
    <location>
        <begin position="31"/>
        <end position="56"/>
    </location>
</feature>
<accession>A0ABR0V772</accession>
<gene>
    <name evidence="5" type="ORF">DH2020_036306</name>
</gene>
<evidence type="ECO:0000313" key="5">
    <source>
        <dbReference type="EMBL" id="KAK6129912.1"/>
    </source>
</evidence>
<proteinExistence type="predicted"/>
<keyword evidence="2 3" id="KW-0040">ANK repeat</keyword>
<reference evidence="5 6" key="1">
    <citation type="journal article" date="2021" name="Comput. Struct. Biotechnol. J.">
        <title>De novo genome assembly of the potent medicinal plant Rehmannia glutinosa using nanopore technology.</title>
        <authorList>
            <person name="Ma L."/>
            <person name="Dong C."/>
            <person name="Song C."/>
            <person name="Wang X."/>
            <person name="Zheng X."/>
            <person name="Niu Y."/>
            <person name="Chen S."/>
            <person name="Feng W."/>
        </authorList>
    </citation>
    <scope>NUCLEOTIDE SEQUENCE [LARGE SCALE GENOMIC DNA]</scope>
    <source>
        <strain evidence="5">DH-2019</strain>
    </source>
</reference>
<dbReference type="InterPro" id="IPR036770">
    <property type="entry name" value="Ankyrin_rpt-contain_sf"/>
</dbReference>
<dbReference type="InterPro" id="IPR002110">
    <property type="entry name" value="Ankyrin_rpt"/>
</dbReference>
<dbReference type="Pfam" id="PF12796">
    <property type="entry name" value="Ank_2"/>
    <property type="match status" value="2"/>
</dbReference>
<name>A0ABR0V772_REHGL</name>
<dbReference type="SUPFAM" id="SSF48403">
    <property type="entry name" value="Ankyrin repeat"/>
    <property type="match status" value="1"/>
</dbReference>
<protein>
    <submittedName>
        <fullName evidence="5">Uncharacterized protein</fullName>
    </submittedName>
</protein>
<evidence type="ECO:0000256" key="4">
    <source>
        <dbReference type="SAM" id="MobiDB-lite"/>
    </source>
</evidence>
<feature type="repeat" description="ANK" evidence="3">
    <location>
        <begin position="114"/>
        <end position="146"/>
    </location>
</feature>
<dbReference type="PANTHER" id="PTHR24171">
    <property type="entry name" value="ANKYRIN REPEAT DOMAIN-CONTAINING PROTEIN 39-RELATED"/>
    <property type="match status" value="1"/>
</dbReference>
<evidence type="ECO:0000313" key="6">
    <source>
        <dbReference type="Proteomes" id="UP001318860"/>
    </source>
</evidence>
<evidence type="ECO:0000256" key="1">
    <source>
        <dbReference type="ARBA" id="ARBA00022737"/>
    </source>
</evidence>
<dbReference type="Proteomes" id="UP001318860">
    <property type="component" value="Unassembled WGS sequence"/>
</dbReference>
<dbReference type="EMBL" id="JABTTQ020001608">
    <property type="protein sequence ID" value="KAK6129912.1"/>
    <property type="molecule type" value="Genomic_DNA"/>
</dbReference>
<dbReference type="PROSITE" id="PS50297">
    <property type="entry name" value="ANK_REP_REGION"/>
    <property type="match status" value="3"/>
</dbReference>
<evidence type="ECO:0000256" key="2">
    <source>
        <dbReference type="ARBA" id="ARBA00023043"/>
    </source>
</evidence>
<organism evidence="5 6">
    <name type="scientific">Rehmannia glutinosa</name>
    <name type="common">Chinese foxglove</name>
    <dbReference type="NCBI Taxonomy" id="99300"/>
    <lineage>
        <taxon>Eukaryota</taxon>
        <taxon>Viridiplantae</taxon>
        <taxon>Streptophyta</taxon>
        <taxon>Embryophyta</taxon>
        <taxon>Tracheophyta</taxon>
        <taxon>Spermatophyta</taxon>
        <taxon>Magnoliopsida</taxon>
        <taxon>eudicotyledons</taxon>
        <taxon>Gunneridae</taxon>
        <taxon>Pentapetalae</taxon>
        <taxon>asterids</taxon>
        <taxon>lamiids</taxon>
        <taxon>Lamiales</taxon>
        <taxon>Orobanchaceae</taxon>
        <taxon>Rehmannieae</taxon>
        <taxon>Rehmannia</taxon>
    </lineage>
</organism>
<dbReference type="SMART" id="SM00248">
    <property type="entry name" value="ANK"/>
    <property type="match status" value="3"/>
</dbReference>
<comment type="caution">
    <text evidence="5">The sequence shown here is derived from an EMBL/GenBank/DDBJ whole genome shotgun (WGS) entry which is preliminary data.</text>
</comment>
<evidence type="ECO:0000256" key="3">
    <source>
        <dbReference type="PROSITE-ProRule" id="PRU00023"/>
    </source>
</evidence>
<sequence length="286" mass="30866">MNENPQLFSRKTLRTGNSECKVDIGKLTVDEVEPRTENQSTPGDRRKPRNGVARGGSIGDLTAVEAICGANPLAVNSRDRHSRTPLHLAAWSGQTEVVNYLCKNKADVGAAAMDDMGAIHFAAQKGHLEVIKILVTCGVSVKSSNRKGMTALHYAAQGSNVELVKYLLKKGANKSLKNKAGKSAVDLASSDEIRKLLVEYDSSSGKGNDEKGEKAQTKSSPRVEVEASDSNAAMHGDENVEEGKDETLKRKNEEDVTENQSGTKKSKVPLSHLLAADDTHEEEDED</sequence>
<feature type="compositionally biased region" description="Basic and acidic residues" evidence="4">
    <location>
        <begin position="235"/>
        <end position="254"/>
    </location>
</feature>
<feature type="compositionally biased region" description="Basic and acidic residues" evidence="4">
    <location>
        <begin position="207"/>
        <end position="225"/>
    </location>
</feature>
<keyword evidence="6" id="KW-1185">Reference proteome</keyword>